<sequence>MPFPRMNLHSEQYGRSGNIGENFRKLLGSPALDPLQTVIRESVQNTLDASKLGNPPEVLIRLRHLTDGQLAVLSSKVFSDLPGETTSRERIAQFLDTQAPLVLEICDFGTTGLGGPTRSDQIPIGTTETDFIDFLRNIGSSRDTTHGGGTYGFGKVSLYAMSQCNTILVDTYVHGDSDKTRRLMACHVGKSFGVEQGGFEKRYTGRHWWGTLTSEGDFAEPVINSDATAISEAVGFPKRSASRSGTSIMILGVNIHDDESRTESPTVIGARIMETLLWNFWPRMMQSTPPNRRLKCSVEVDGIPMAVPAPEQFPPLDLFCLAMDKIRSGNEADVAQISCQRPSKALGKLGLQKGLRGKRTPLVGVGSIFPTLSCHIAVMRPVELVVKYFEGEPLPDERLEWAGVFVVDDDDEVEQAFADAEPPAHDNWIPDNLPKGHAKTYVNVALREIKKTAREVAAKSAPYNLPGEAGPSLAKVAGMIGSILDRGLGDGAGARRSKARPSRKTTKRARVSKPTFDRLLDGYGQFAGAVAVFRSDVVQDRDRSGLVVCGDAMFAIEGSNISADSDLPEKPEILEYRFEGPEHLIIGDATGVSVDGNNGTLEIYVAMPEHGAVTLRLDMLRSEDL</sequence>
<keyword evidence="3" id="KW-1185">Reference proteome</keyword>
<dbReference type="RefSeq" id="WP_310965422.1">
    <property type="nucleotide sequence ID" value="NZ_JAVMBO010000003.1"/>
</dbReference>
<reference evidence="2" key="1">
    <citation type="submission" date="2023-09" db="EMBL/GenBank/DDBJ databases">
        <title>Marinobacter sediminicola sp. nov. and Marinobacter maritimum sp. nov., isolated from marine sediment.</title>
        <authorList>
            <person name="An J."/>
        </authorList>
    </citation>
    <scope>NUCLEOTIDE SEQUENCE</scope>
    <source>
        <strain evidence="2">F60267</strain>
    </source>
</reference>
<organism evidence="2 3">
    <name type="scientific">Marinobacter xiaoshiensis</name>
    <dbReference type="NCBI Taxonomy" id="3073652"/>
    <lineage>
        <taxon>Bacteria</taxon>
        <taxon>Pseudomonadati</taxon>
        <taxon>Pseudomonadota</taxon>
        <taxon>Gammaproteobacteria</taxon>
        <taxon>Pseudomonadales</taxon>
        <taxon>Marinobacteraceae</taxon>
        <taxon>Marinobacter</taxon>
    </lineage>
</organism>
<feature type="compositionally biased region" description="Basic residues" evidence="1">
    <location>
        <begin position="495"/>
        <end position="510"/>
    </location>
</feature>
<name>A0ABU2HCS8_9GAMM</name>
<evidence type="ECO:0008006" key="4">
    <source>
        <dbReference type="Google" id="ProtNLM"/>
    </source>
</evidence>
<dbReference type="EMBL" id="JAVMBO010000003">
    <property type="protein sequence ID" value="MDS1308888.1"/>
    <property type="molecule type" value="Genomic_DNA"/>
</dbReference>
<dbReference type="Proteomes" id="UP001267407">
    <property type="component" value="Unassembled WGS sequence"/>
</dbReference>
<comment type="caution">
    <text evidence="2">The sequence shown here is derived from an EMBL/GenBank/DDBJ whole genome shotgun (WGS) entry which is preliminary data.</text>
</comment>
<feature type="region of interest" description="Disordered" evidence="1">
    <location>
        <begin position="491"/>
        <end position="510"/>
    </location>
</feature>
<protein>
    <recommendedName>
        <fullName evidence="4">Histidine kinase-, DNA gyrase B-, and HSP90-like ATPase</fullName>
    </recommendedName>
</protein>
<accession>A0ABU2HCS8</accession>
<evidence type="ECO:0000313" key="3">
    <source>
        <dbReference type="Proteomes" id="UP001267407"/>
    </source>
</evidence>
<evidence type="ECO:0000313" key="2">
    <source>
        <dbReference type="EMBL" id="MDS1308888.1"/>
    </source>
</evidence>
<gene>
    <name evidence="2" type="ORF">RKA07_02085</name>
</gene>
<evidence type="ECO:0000256" key="1">
    <source>
        <dbReference type="SAM" id="MobiDB-lite"/>
    </source>
</evidence>
<proteinExistence type="predicted"/>